<protein>
    <submittedName>
        <fullName evidence="2">Gas vesicle protein GvpH</fullName>
    </submittedName>
</protein>
<organism evidence="2 3">
    <name type="scientific">Halobium salinum</name>
    <dbReference type="NCBI Taxonomy" id="1364940"/>
    <lineage>
        <taxon>Archaea</taxon>
        <taxon>Methanobacteriati</taxon>
        <taxon>Methanobacteriota</taxon>
        <taxon>Stenosarchaea group</taxon>
        <taxon>Halobacteria</taxon>
        <taxon>Halobacteriales</taxon>
        <taxon>Haloferacaceae</taxon>
        <taxon>Halobium</taxon>
    </lineage>
</organism>
<feature type="region of interest" description="Disordered" evidence="1">
    <location>
        <begin position="1"/>
        <end position="78"/>
    </location>
</feature>
<dbReference type="InterPro" id="IPR008978">
    <property type="entry name" value="HSP20-like_chaperone"/>
</dbReference>
<gene>
    <name evidence="2" type="primary">gvpH</name>
    <name evidence="2" type="ORF">ACFO0N_19515</name>
</gene>
<evidence type="ECO:0000256" key="1">
    <source>
        <dbReference type="SAM" id="MobiDB-lite"/>
    </source>
</evidence>
<dbReference type="Proteomes" id="UP001595921">
    <property type="component" value="Unassembled WGS sequence"/>
</dbReference>
<dbReference type="RefSeq" id="WP_267623163.1">
    <property type="nucleotide sequence ID" value="NZ_JAODIW010000008.1"/>
</dbReference>
<feature type="compositionally biased region" description="Acidic residues" evidence="1">
    <location>
        <begin position="190"/>
        <end position="201"/>
    </location>
</feature>
<dbReference type="InterPro" id="IPR008633">
    <property type="entry name" value="GvpH"/>
</dbReference>
<comment type="caution">
    <text evidence="2">The sequence shown here is derived from an EMBL/GenBank/DDBJ whole genome shotgun (WGS) entry which is preliminary data.</text>
</comment>
<dbReference type="EMBL" id="JBHSDS010000010">
    <property type="protein sequence ID" value="MFC4360143.1"/>
    <property type="molecule type" value="Genomic_DNA"/>
</dbReference>
<dbReference type="SUPFAM" id="SSF49764">
    <property type="entry name" value="HSP20-like chaperones"/>
    <property type="match status" value="1"/>
</dbReference>
<name>A0ABD5PHF3_9EURY</name>
<feature type="compositionally biased region" description="Basic and acidic residues" evidence="1">
    <location>
        <begin position="1"/>
        <end position="28"/>
    </location>
</feature>
<sequence length="213" mass="22067">MTPGRGRDNDANGPGGDDRDDGREDEPRGLFGALRRLADTLVDLDAGARTGTGSGGPGTPGSRGRPEGPNRVVGGDDTGRFEYRFGVSTLDDLLAASEAEEAEEADGASRYGRIDPPTSVHEGPEGVVVHVDLPEVEGDTVAAGVDGGTLYVGVGSEVLTRVQLPREGLEVQHGTYNNGVLEFFLRDGGSEDGERDDEDAGDGASGERETGDA</sequence>
<feature type="region of interest" description="Disordered" evidence="1">
    <location>
        <begin position="95"/>
        <end position="126"/>
    </location>
</feature>
<proteinExistence type="predicted"/>
<dbReference type="Pfam" id="PF05455">
    <property type="entry name" value="GvpH"/>
    <property type="match status" value="1"/>
</dbReference>
<dbReference type="AlphaFoldDB" id="A0ABD5PHF3"/>
<feature type="compositionally biased region" description="Gly residues" evidence="1">
    <location>
        <begin position="50"/>
        <end position="61"/>
    </location>
</feature>
<reference evidence="2 3" key="1">
    <citation type="journal article" date="2019" name="Int. J. Syst. Evol. Microbiol.">
        <title>The Global Catalogue of Microorganisms (GCM) 10K type strain sequencing project: providing services to taxonomists for standard genome sequencing and annotation.</title>
        <authorList>
            <consortium name="The Broad Institute Genomics Platform"/>
            <consortium name="The Broad Institute Genome Sequencing Center for Infectious Disease"/>
            <person name="Wu L."/>
            <person name="Ma J."/>
        </authorList>
    </citation>
    <scope>NUCLEOTIDE SEQUENCE [LARGE SCALE GENOMIC DNA]</scope>
    <source>
        <strain evidence="2 3">CGMCC 1.12553</strain>
    </source>
</reference>
<evidence type="ECO:0000313" key="2">
    <source>
        <dbReference type="EMBL" id="MFC4360143.1"/>
    </source>
</evidence>
<evidence type="ECO:0000313" key="3">
    <source>
        <dbReference type="Proteomes" id="UP001595921"/>
    </source>
</evidence>
<accession>A0ABD5PHF3</accession>
<keyword evidence="3" id="KW-1185">Reference proteome</keyword>
<feature type="region of interest" description="Disordered" evidence="1">
    <location>
        <begin position="186"/>
        <end position="213"/>
    </location>
</feature>